<proteinExistence type="predicted"/>
<keyword evidence="3" id="KW-1185">Reference proteome</keyword>
<organismHost>
    <name type="scientific">Pseudomonas aeruginosa</name>
    <dbReference type="NCBI Taxonomy" id="287"/>
</organismHost>
<evidence type="ECO:0000313" key="3">
    <source>
        <dbReference type="Proteomes" id="UP000204527"/>
    </source>
</evidence>
<feature type="compositionally biased region" description="Basic and acidic residues" evidence="1">
    <location>
        <begin position="67"/>
        <end position="77"/>
    </location>
</feature>
<dbReference type="KEGG" id="vg:19484864"/>
<feature type="compositionally biased region" description="Basic residues" evidence="1">
    <location>
        <begin position="98"/>
        <end position="113"/>
    </location>
</feature>
<dbReference type="EMBL" id="AB910393">
    <property type="protein sequence ID" value="BAO58543.1"/>
    <property type="molecule type" value="Genomic_DNA"/>
</dbReference>
<evidence type="ECO:0000256" key="1">
    <source>
        <dbReference type="SAM" id="MobiDB-lite"/>
    </source>
</evidence>
<feature type="region of interest" description="Disordered" evidence="1">
    <location>
        <begin position="65"/>
        <end position="113"/>
    </location>
</feature>
<protein>
    <submittedName>
        <fullName evidence="2">Uncharacterized protein</fullName>
    </submittedName>
</protein>
<name>X5IGI0_BPKP2</name>
<organism evidence="2 3">
    <name type="scientific">Pseudomonas phage KPP25</name>
    <name type="common">Bacteriophage KPP25</name>
    <dbReference type="NCBI Taxonomy" id="1462608"/>
    <lineage>
        <taxon>Viruses</taxon>
        <taxon>Duplodnaviria</taxon>
        <taxon>Heunggongvirae</taxon>
        <taxon>Uroviricota</taxon>
        <taxon>Caudoviricetes</taxon>
        <taxon>Kochitakasuvirus</taxon>
        <taxon>Kochitakasuvirus KPP25</taxon>
    </lineage>
</organism>
<dbReference type="RefSeq" id="YP_009030603.1">
    <property type="nucleotide sequence ID" value="NC_024123.1"/>
</dbReference>
<dbReference type="Proteomes" id="UP000204527">
    <property type="component" value="Segment"/>
</dbReference>
<sequence length="113" mass="12957">MSTTLASALRTIRQLYRELPTFNAEQIERLVDLELKGANRRSVLNRLVSRAAQLAADNKLIQLQSKIESKRNHEHGTSTRQQNPESIDPEQQPDSRRRQAGKRNRGSARKAQR</sequence>
<evidence type="ECO:0000313" key="2">
    <source>
        <dbReference type="EMBL" id="BAO58543.1"/>
    </source>
</evidence>
<dbReference type="GeneID" id="19484864"/>
<reference evidence="2 3" key="1">
    <citation type="journal article" date="2014" name="Virus Res.">
        <title>Characterization of a novel Pseudomonas aeruginosa bacteriophage, KPP25, of the family Podoviridae.</title>
        <authorList>
            <person name="Miyata R."/>
            <person name="Yamaguchi K."/>
            <person name="Uchiyama J."/>
            <person name="Shigehisa R."/>
            <person name="Takemura-Uchiyama I."/>
            <person name="Kato S."/>
            <person name="Ujihara T."/>
            <person name="Sakaguchi Y."/>
            <person name="Daibata M."/>
            <person name="Matsuzaki S."/>
        </authorList>
    </citation>
    <scope>NUCLEOTIDE SEQUENCE [LARGE SCALE GENOMIC DNA]</scope>
</reference>
<accession>X5IGI0</accession>